<gene>
    <name evidence="3" type="ORF">PSALAMII_LOCUS8895</name>
</gene>
<dbReference type="EMBL" id="CAJVPD010000270">
    <property type="protein sequence ID" value="CAG8412996.1"/>
    <property type="molecule type" value="Genomic_DNA"/>
</dbReference>
<dbReference type="Pfam" id="PF01636">
    <property type="entry name" value="APH"/>
    <property type="match status" value="1"/>
</dbReference>
<evidence type="ECO:0000259" key="2">
    <source>
        <dbReference type="Pfam" id="PF01636"/>
    </source>
</evidence>
<dbReference type="PANTHER" id="PTHR21310:SF58">
    <property type="entry name" value="AMINOGLYCOSIDE PHOSPHOTRANSFERASE DOMAIN-CONTAINING PROTEIN"/>
    <property type="match status" value="1"/>
</dbReference>
<dbReference type="InterPro" id="IPR011009">
    <property type="entry name" value="Kinase-like_dom_sf"/>
</dbReference>
<accession>A0A9W4JPH8</accession>
<dbReference type="CDD" id="cd05120">
    <property type="entry name" value="APH_ChoK_like"/>
    <property type="match status" value="1"/>
</dbReference>
<proteinExistence type="predicted"/>
<dbReference type="PANTHER" id="PTHR21310">
    <property type="entry name" value="AMINOGLYCOSIDE PHOSPHOTRANSFERASE-RELATED-RELATED"/>
    <property type="match status" value="1"/>
</dbReference>
<reference evidence="3" key="1">
    <citation type="submission" date="2021-07" db="EMBL/GenBank/DDBJ databases">
        <authorList>
            <person name="Branca A.L. A."/>
        </authorList>
    </citation>
    <scope>NUCLEOTIDE SEQUENCE</scope>
</reference>
<feature type="domain" description="Aminoglycoside phosphotransferase" evidence="2">
    <location>
        <begin position="59"/>
        <end position="240"/>
    </location>
</feature>
<evidence type="ECO:0000313" key="4">
    <source>
        <dbReference type="Proteomes" id="UP001152592"/>
    </source>
</evidence>
<evidence type="ECO:0000313" key="3">
    <source>
        <dbReference type="EMBL" id="CAG8412996.1"/>
    </source>
</evidence>
<dbReference type="InterPro" id="IPR051678">
    <property type="entry name" value="AGP_Transferase"/>
</dbReference>
<organism evidence="3 4">
    <name type="scientific">Penicillium salamii</name>
    <dbReference type="NCBI Taxonomy" id="1612424"/>
    <lineage>
        <taxon>Eukaryota</taxon>
        <taxon>Fungi</taxon>
        <taxon>Dikarya</taxon>
        <taxon>Ascomycota</taxon>
        <taxon>Pezizomycotina</taxon>
        <taxon>Eurotiomycetes</taxon>
        <taxon>Eurotiomycetidae</taxon>
        <taxon>Eurotiales</taxon>
        <taxon>Aspergillaceae</taxon>
        <taxon>Penicillium</taxon>
    </lineage>
</organism>
<dbReference type="Proteomes" id="UP001152592">
    <property type="component" value="Unassembled WGS sequence"/>
</dbReference>
<evidence type="ECO:0000256" key="1">
    <source>
        <dbReference type="SAM" id="MobiDB-lite"/>
    </source>
</evidence>
<dbReference type="AlphaFoldDB" id="A0A9W4JPH8"/>
<dbReference type="InterPro" id="IPR002575">
    <property type="entry name" value="Aminoglycoside_PTrfase"/>
</dbReference>
<dbReference type="OrthoDB" id="5377312at2759"/>
<comment type="caution">
    <text evidence="3">The sequence shown here is derived from an EMBL/GenBank/DDBJ whole genome shotgun (WGS) entry which is preliminary data.</text>
</comment>
<sequence length="272" mass="31236">MTEPENTMSESERTELDNFRPSQLLPSPEGTLLSQSWYRKFIRISEDRVVKLGFNLNPGEAANLRFVAENTTIPVPKPYDVGWENGKVTSIEMDYMPGNPLDKVWHSLDSTQRLSIANQLQGYISQLRKLKGDFIGSADRGNIIYGSRSTTRCGPFNSEKAFNELRLSDIVGDLRITIKPCVLFALPDDHDILFTHDDISARNINVDESGNTTVILDWEASGWYPEYWEYVVSVDQQSDPDGWTDYHSIIFQDRYERDYINSAFMDNFTRHD</sequence>
<dbReference type="SUPFAM" id="SSF56112">
    <property type="entry name" value="Protein kinase-like (PK-like)"/>
    <property type="match status" value="1"/>
</dbReference>
<protein>
    <recommendedName>
        <fullName evidence="2">Aminoglycoside phosphotransferase domain-containing protein</fullName>
    </recommendedName>
</protein>
<feature type="region of interest" description="Disordered" evidence="1">
    <location>
        <begin position="1"/>
        <end position="27"/>
    </location>
</feature>
<name>A0A9W4JPH8_9EURO</name>